<dbReference type="InterPro" id="IPR028015">
    <property type="entry name" value="CCDC84-like"/>
</dbReference>
<evidence type="ECO:0000313" key="3">
    <source>
        <dbReference type="RefSeq" id="XP_029647678.1"/>
    </source>
</evidence>
<keyword evidence="2" id="KW-1185">Reference proteome</keyword>
<dbReference type="Proteomes" id="UP000515154">
    <property type="component" value="Linkage group LG18"/>
</dbReference>
<organism evidence="2 3">
    <name type="scientific">Octopus sinensis</name>
    <name type="common">East Asian common octopus</name>
    <dbReference type="NCBI Taxonomy" id="2607531"/>
    <lineage>
        <taxon>Eukaryota</taxon>
        <taxon>Metazoa</taxon>
        <taxon>Spiralia</taxon>
        <taxon>Lophotrochozoa</taxon>
        <taxon>Mollusca</taxon>
        <taxon>Cephalopoda</taxon>
        <taxon>Coleoidea</taxon>
        <taxon>Octopodiformes</taxon>
        <taxon>Octopoda</taxon>
        <taxon>Incirrata</taxon>
        <taxon>Octopodidae</taxon>
        <taxon>Octopus</taxon>
    </lineage>
</organism>
<name>A0A6P7T9M4_9MOLL</name>
<gene>
    <name evidence="3" type="primary">LOC115221618</name>
</gene>
<proteinExistence type="predicted"/>
<evidence type="ECO:0000256" key="1">
    <source>
        <dbReference type="SAM" id="MobiDB-lite"/>
    </source>
</evidence>
<feature type="compositionally biased region" description="Polar residues" evidence="1">
    <location>
        <begin position="317"/>
        <end position="332"/>
    </location>
</feature>
<dbReference type="Pfam" id="PF14968">
    <property type="entry name" value="CCDC84"/>
    <property type="match status" value="2"/>
</dbReference>
<accession>A0A6P7T9M4</accession>
<feature type="region of interest" description="Disordered" evidence="1">
    <location>
        <begin position="310"/>
        <end position="338"/>
    </location>
</feature>
<dbReference type="PANTHER" id="PTHR31198">
    <property type="entry name" value="COILED-COIL DOMAIN-CONTAINING PROTEIN 84"/>
    <property type="match status" value="1"/>
</dbReference>
<dbReference type="PANTHER" id="PTHR31198:SF1">
    <property type="entry name" value="CENTROSOMAL AT-AC SPLICING FACTOR"/>
    <property type="match status" value="1"/>
</dbReference>
<dbReference type="RefSeq" id="XP_029647678.1">
    <property type="nucleotide sequence ID" value="XM_029791818.2"/>
</dbReference>
<dbReference type="AlphaFoldDB" id="A0A6P7T9M4"/>
<dbReference type="KEGG" id="osn:115221618"/>
<reference evidence="3" key="1">
    <citation type="submission" date="2025-08" db="UniProtKB">
        <authorList>
            <consortium name="RefSeq"/>
        </authorList>
    </citation>
    <scope>IDENTIFICATION</scope>
</reference>
<sequence>MSSDPQQFQFCSICHASHTGGKKHVYSKKHKLFLDKALQRFDEKLSLCRKAIENPSVINLCNEKMNLQNVWCYFCSVEIERHSVNGNFLIMEHNLLAHLTTELHKTNTRLFFQKNFLKNYNKYIFTEKEFERHNESVLKATKDLEKQFQTEIFVKMQDIHKAELHKSSVASHVPEAKNITRQSLKPDVTSHTLPQFKKTIAAFGDGLTLIKMKKNVNIPNVHSGGLPPWMQVSDNSTEHQVIGPSIVDYQKHLTDVRMSKLPKERVGANLSKEISVNAQWLPSFGCVWNNRRRLDTKHQFLKKKANMFGKRPMKTGKSATAVASTGAPQSRVSGKKDVHPAVVSVKPYKKKRCVT</sequence>
<evidence type="ECO:0000313" key="2">
    <source>
        <dbReference type="Proteomes" id="UP000515154"/>
    </source>
</evidence>
<protein>
    <submittedName>
        <fullName evidence="3">Coiled-coil domain-containing protein 84-like isoform X1</fullName>
    </submittedName>
</protein>